<proteinExistence type="predicted"/>
<evidence type="ECO:0000313" key="1">
    <source>
        <dbReference type="EMBL" id="SFV50613.1"/>
    </source>
</evidence>
<sequence>MKKYLLLPLTILLAGCGSESTSSNTPNQPTHVIPLYSHPPSDAWDKLFLFNHLTKDNVIVIMNPSDGDFTYKSSSYDTVLKQLKSNNIFTVGYLYTNYAQRDPSEIKANIDNYKKYYPDIDGYFFDEMNRSVEKLNYYKDLVTYTKNYTILNPGTSVDQKYLDEKFTDLIVNREGDYKSRASLNTPNEKTKLAIMYYNAPKDATIPESIKYTYIDDDESLRNFSEYYTPKSWQLYSTLAHNAKLQYPNSTTSYIFPDDLAKLPQSVEFFMDKELMRMNICKKSAQRNEFRFLDEFDVNKAQTSLEITIDTLSANNDVTLMQVHSKTDATPPEYIPLLRVSYYDNKLWAHIKDEDYNTSKVELGTYHDKTTLKEEVDQGILNIYIDGIKVYTQDISYWKNRAFLKFGLYPQTDGCDQLDITNINYIK</sequence>
<accession>A0A1W1BAV6</accession>
<dbReference type="PANTHER" id="PTHR35040:SF9">
    <property type="entry name" value="4-LIKE CELL SURFACE PROTEIN, PUTATIVE (AFU_ORTHOLOGUE AFUA_4G14080)-RELATED"/>
    <property type="match status" value="1"/>
</dbReference>
<gene>
    <name evidence="1" type="ORF">MNB_SM-7-1134</name>
</gene>
<protein>
    <submittedName>
        <fullName evidence="1">Spherulin-4</fullName>
    </submittedName>
</protein>
<name>A0A1W1BAV6_9ZZZZ</name>
<reference evidence="1" key="1">
    <citation type="submission" date="2016-10" db="EMBL/GenBank/DDBJ databases">
        <authorList>
            <person name="de Groot N.N."/>
        </authorList>
    </citation>
    <scope>NUCLEOTIDE SEQUENCE</scope>
</reference>
<dbReference type="Pfam" id="PF12138">
    <property type="entry name" value="Spherulin4"/>
    <property type="match status" value="1"/>
</dbReference>
<dbReference type="PANTHER" id="PTHR35040">
    <property type="match status" value="1"/>
</dbReference>
<organism evidence="1">
    <name type="scientific">hydrothermal vent metagenome</name>
    <dbReference type="NCBI Taxonomy" id="652676"/>
    <lineage>
        <taxon>unclassified sequences</taxon>
        <taxon>metagenomes</taxon>
        <taxon>ecological metagenomes</taxon>
    </lineage>
</organism>
<dbReference type="Gene3D" id="2.60.120.200">
    <property type="match status" value="1"/>
</dbReference>
<dbReference type="EMBL" id="FPHB01000011">
    <property type="protein sequence ID" value="SFV50613.1"/>
    <property type="molecule type" value="Genomic_DNA"/>
</dbReference>
<dbReference type="AlphaFoldDB" id="A0A1W1BAV6"/>
<dbReference type="PROSITE" id="PS51257">
    <property type="entry name" value="PROKAR_LIPOPROTEIN"/>
    <property type="match status" value="1"/>
</dbReference>
<dbReference type="InterPro" id="IPR021986">
    <property type="entry name" value="Spherulin4"/>
</dbReference>